<evidence type="ECO:0000313" key="1">
    <source>
        <dbReference type="EMBL" id="MBR8643987.1"/>
    </source>
</evidence>
<gene>
    <name evidence="1" type="ORF">KEH51_02280</name>
</gene>
<dbReference type="InterPro" id="IPR027417">
    <property type="entry name" value="P-loop_NTPase"/>
</dbReference>
<proteinExistence type="predicted"/>
<dbReference type="Gene3D" id="3.40.50.300">
    <property type="entry name" value="P-loop containing nucleotide triphosphate hydrolases"/>
    <property type="match status" value="1"/>
</dbReference>
<dbReference type="AlphaFoldDB" id="A0A941FPC7"/>
<evidence type="ECO:0008006" key="3">
    <source>
        <dbReference type="Google" id="ProtNLM"/>
    </source>
</evidence>
<dbReference type="EMBL" id="JAGTPW010000002">
    <property type="protein sequence ID" value="MBR8643987.1"/>
    <property type="molecule type" value="Genomic_DNA"/>
</dbReference>
<evidence type="ECO:0000313" key="2">
    <source>
        <dbReference type="Proteomes" id="UP000680045"/>
    </source>
</evidence>
<sequence length="49" mass="5412">MAIKLTGSLIDEKKVVERVHELEEMYDIVLVEGAGGLAVPLIERTEGFI</sequence>
<protein>
    <recommendedName>
        <fullName evidence="3">Dethiobiotin synthase</fullName>
    </recommendedName>
</protein>
<comment type="caution">
    <text evidence="1">The sequence shown here is derived from an EMBL/GenBank/DDBJ whole genome shotgun (WGS) entry which is preliminary data.</text>
</comment>
<dbReference type="Proteomes" id="UP000680045">
    <property type="component" value="Unassembled WGS sequence"/>
</dbReference>
<organism evidence="1 2">
    <name type="scientific">Peribacillus frigoritolerans</name>
    <dbReference type="NCBI Taxonomy" id="450367"/>
    <lineage>
        <taxon>Bacteria</taxon>
        <taxon>Bacillati</taxon>
        <taxon>Bacillota</taxon>
        <taxon>Bacilli</taxon>
        <taxon>Bacillales</taxon>
        <taxon>Bacillaceae</taxon>
        <taxon>Peribacillus</taxon>
    </lineage>
</organism>
<name>A0A941FPC7_9BACI</name>
<reference evidence="1" key="1">
    <citation type="submission" date="2021-04" db="EMBL/GenBank/DDBJ databases">
        <title>Whole genome sequencing of Enterococci isolates from hospitalized patients.</title>
        <authorList>
            <person name="Ogoti B.M."/>
            <person name="Onyambu F.G."/>
        </authorList>
    </citation>
    <scope>NUCLEOTIDE SEQUENCE</scope>
    <source>
        <strain evidence="1">242</strain>
    </source>
</reference>
<dbReference type="SUPFAM" id="SSF52540">
    <property type="entry name" value="P-loop containing nucleoside triphosphate hydrolases"/>
    <property type="match status" value="1"/>
</dbReference>
<accession>A0A941FPC7</accession>